<dbReference type="PROSITE" id="PS50949">
    <property type="entry name" value="HTH_GNTR"/>
    <property type="match status" value="1"/>
</dbReference>
<dbReference type="SUPFAM" id="SSF46785">
    <property type="entry name" value="Winged helix' DNA-binding domain"/>
    <property type="match status" value="1"/>
</dbReference>
<dbReference type="eggNOG" id="COG2188">
    <property type="taxonomic scope" value="Bacteria"/>
</dbReference>
<organism evidence="5 6">
    <name type="scientific">Ancylobacter novellus (strain ATCC 8093 / DSM 506 / JCM 20403 / CCM 1077 / IAM 12100 / NBRC 12443 / NCIMB 10456)</name>
    <name type="common">Starkeya novella</name>
    <dbReference type="NCBI Taxonomy" id="639283"/>
    <lineage>
        <taxon>Bacteria</taxon>
        <taxon>Pseudomonadati</taxon>
        <taxon>Pseudomonadota</taxon>
        <taxon>Alphaproteobacteria</taxon>
        <taxon>Hyphomicrobiales</taxon>
        <taxon>Xanthobacteraceae</taxon>
        <taxon>Ancylobacter</taxon>
    </lineage>
</organism>
<dbReference type="GO" id="GO:0003700">
    <property type="term" value="F:DNA-binding transcription factor activity"/>
    <property type="evidence" value="ECO:0007669"/>
    <property type="project" value="InterPro"/>
</dbReference>
<keyword evidence="2" id="KW-0238">DNA-binding</keyword>
<evidence type="ECO:0000256" key="2">
    <source>
        <dbReference type="ARBA" id="ARBA00023125"/>
    </source>
</evidence>
<dbReference type="RefSeq" id="WP_013165826.1">
    <property type="nucleotide sequence ID" value="NC_014217.1"/>
</dbReference>
<dbReference type="SMART" id="SM00866">
    <property type="entry name" value="UTRA"/>
    <property type="match status" value="1"/>
</dbReference>
<dbReference type="NCBIfam" id="TIGR02325">
    <property type="entry name" value="C_P_lyase_phnF"/>
    <property type="match status" value="1"/>
</dbReference>
<dbReference type="CDD" id="cd07377">
    <property type="entry name" value="WHTH_GntR"/>
    <property type="match status" value="1"/>
</dbReference>
<dbReference type="InterPro" id="IPR028978">
    <property type="entry name" value="Chorismate_lyase_/UTRA_dom_sf"/>
</dbReference>
<dbReference type="KEGG" id="sno:Snov_0999"/>
<dbReference type="OrthoDB" id="5454556at2"/>
<reference evidence="5 6" key="1">
    <citation type="journal article" date="2012" name="Stand. Genomic Sci.">
        <title>Complete genome sequence of the facultatively chemolithoautotrophic and methylotrophic alpha Proteobacterium Starkeya novella type strain (ATCC 8093(T)).</title>
        <authorList>
            <person name="Kappler U."/>
            <person name="Davenport K."/>
            <person name="Beatson S."/>
            <person name="Lucas S."/>
            <person name="Lapidus A."/>
            <person name="Copeland A."/>
            <person name="Berry K.W."/>
            <person name="Glavina Del Rio T."/>
            <person name="Hammon N."/>
            <person name="Dalin E."/>
            <person name="Tice H."/>
            <person name="Pitluck S."/>
            <person name="Richardson P."/>
            <person name="Bruce D."/>
            <person name="Goodwin L.A."/>
            <person name="Han C."/>
            <person name="Tapia R."/>
            <person name="Detter J.C."/>
            <person name="Chang Y.J."/>
            <person name="Jeffries C.D."/>
            <person name="Land M."/>
            <person name="Hauser L."/>
            <person name="Kyrpides N.C."/>
            <person name="Goker M."/>
            <person name="Ivanova N."/>
            <person name="Klenk H.P."/>
            <person name="Woyke T."/>
        </authorList>
    </citation>
    <scope>NUCLEOTIDE SEQUENCE [LARGE SCALE GENOMIC DNA]</scope>
    <source>
        <strain evidence="6">ATCC 8093 / DSM 506 / JCM 20403 / CCM 1077 / IAM 12100 / NBRC 12443 / NCIMB 10456</strain>
    </source>
</reference>
<sequence>MSGHEPSSGERSSRGAGPRWRQVQMELERAIESGQFPRGARLPTEDELARRFEVHRHTIRRAIGRLREKQMVRVEQGRGTFVRDRDISYRMERNSLLRVAAMRGERKATWKILETTETRADREVAAGLALPVGHPVRQMYMLRVIDEEPMSVSLSWYPLPRFAGIEEAIRETGSVTVAMQRYGIPEIPKKSTAVRAVMPTLREARLLNLSRHKPLLELRIINVDRSGVPVQYLRSRHNSDMLNLVFEF</sequence>
<dbReference type="Pfam" id="PF00392">
    <property type="entry name" value="GntR"/>
    <property type="match status" value="1"/>
</dbReference>
<evidence type="ECO:0000259" key="4">
    <source>
        <dbReference type="PROSITE" id="PS50949"/>
    </source>
</evidence>
<dbReference type="InterPro" id="IPR036390">
    <property type="entry name" value="WH_DNA-bd_sf"/>
</dbReference>
<dbReference type="PANTHER" id="PTHR44846">
    <property type="entry name" value="MANNOSYL-D-GLYCERATE TRANSPORT/METABOLISM SYSTEM REPRESSOR MNGR-RELATED"/>
    <property type="match status" value="1"/>
</dbReference>
<protein>
    <submittedName>
        <fullName evidence="5">Transcriptional regulator, GntR family</fullName>
    </submittedName>
</protein>
<dbReference type="InterPro" id="IPR000524">
    <property type="entry name" value="Tscrpt_reg_HTH_GntR"/>
</dbReference>
<evidence type="ECO:0000313" key="5">
    <source>
        <dbReference type="EMBL" id="ADH88321.1"/>
    </source>
</evidence>
<dbReference type="Gene3D" id="3.40.1410.10">
    <property type="entry name" value="Chorismate lyase-like"/>
    <property type="match status" value="1"/>
</dbReference>
<dbReference type="GO" id="GO:0003677">
    <property type="term" value="F:DNA binding"/>
    <property type="evidence" value="ECO:0007669"/>
    <property type="project" value="UniProtKB-KW"/>
</dbReference>
<proteinExistence type="predicted"/>
<keyword evidence="1" id="KW-0805">Transcription regulation</keyword>
<evidence type="ECO:0000313" key="6">
    <source>
        <dbReference type="Proteomes" id="UP000006633"/>
    </source>
</evidence>
<dbReference type="PRINTS" id="PR00035">
    <property type="entry name" value="HTHGNTR"/>
</dbReference>
<dbReference type="GO" id="GO:0045892">
    <property type="term" value="P:negative regulation of DNA-templated transcription"/>
    <property type="evidence" value="ECO:0007669"/>
    <property type="project" value="TreeGrafter"/>
</dbReference>
<dbReference type="Gene3D" id="1.10.10.10">
    <property type="entry name" value="Winged helix-like DNA-binding domain superfamily/Winged helix DNA-binding domain"/>
    <property type="match status" value="1"/>
</dbReference>
<dbReference type="STRING" id="639283.Snov_0999"/>
<dbReference type="Pfam" id="PF07702">
    <property type="entry name" value="UTRA"/>
    <property type="match status" value="1"/>
</dbReference>
<evidence type="ECO:0000256" key="1">
    <source>
        <dbReference type="ARBA" id="ARBA00023015"/>
    </source>
</evidence>
<gene>
    <name evidence="5" type="ordered locus">Snov_0999</name>
</gene>
<dbReference type="AlphaFoldDB" id="D7A6U7"/>
<dbReference type="InterPro" id="IPR012702">
    <property type="entry name" value="CP_lyase_PhnF"/>
</dbReference>
<dbReference type="SUPFAM" id="SSF64288">
    <property type="entry name" value="Chorismate lyase-like"/>
    <property type="match status" value="1"/>
</dbReference>
<dbReference type="HOGENOM" id="CLU_063236_2_2_5"/>
<feature type="domain" description="HTH gntR-type" evidence="4">
    <location>
        <begin position="17"/>
        <end position="85"/>
    </location>
</feature>
<dbReference type="InterPro" id="IPR011663">
    <property type="entry name" value="UTRA"/>
</dbReference>
<dbReference type="SMART" id="SM00345">
    <property type="entry name" value="HTH_GNTR"/>
    <property type="match status" value="1"/>
</dbReference>
<keyword evidence="3" id="KW-0804">Transcription</keyword>
<dbReference type="InterPro" id="IPR050679">
    <property type="entry name" value="Bact_HTH_transcr_reg"/>
</dbReference>
<dbReference type="InterPro" id="IPR036388">
    <property type="entry name" value="WH-like_DNA-bd_sf"/>
</dbReference>
<dbReference type="EMBL" id="CP002026">
    <property type="protein sequence ID" value="ADH88321.1"/>
    <property type="molecule type" value="Genomic_DNA"/>
</dbReference>
<dbReference type="PANTHER" id="PTHR44846:SF1">
    <property type="entry name" value="MANNOSYL-D-GLYCERATE TRANSPORT_METABOLISM SYSTEM REPRESSOR MNGR-RELATED"/>
    <property type="match status" value="1"/>
</dbReference>
<dbReference type="Proteomes" id="UP000006633">
    <property type="component" value="Chromosome"/>
</dbReference>
<accession>D7A6U7</accession>
<evidence type="ECO:0000256" key="3">
    <source>
        <dbReference type="ARBA" id="ARBA00023163"/>
    </source>
</evidence>
<keyword evidence="6" id="KW-1185">Reference proteome</keyword>
<name>D7A6U7_ANCN5</name>